<reference evidence="4 5" key="1">
    <citation type="submission" date="2016-01" db="EMBL/GenBank/DDBJ databases">
        <authorList>
            <consortium name="TB Trials Study Group"/>
            <person name="Sutton G."/>
            <person name="Brinkac L."/>
            <person name="Sanka R."/>
            <person name="Adams M."/>
            <person name="Lau E.L."/>
            <person name="Macaden R."/>
            <person name="Grewal H.M.S."/>
        </authorList>
    </citation>
    <scope>NUCLEOTIDE SEQUENCE [LARGE SCALE GENOMIC DNA]</scope>
    <source>
        <strain evidence="4 5">IS-1744</strain>
    </source>
</reference>
<evidence type="ECO:0008006" key="6">
    <source>
        <dbReference type="Google" id="ProtNLM"/>
    </source>
</evidence>
<dbReference type="RefSeq" id="WP_064400020.1">
    <property type="nucleotide sequence ID" value="NZ_LQIR01000068.1"/>
</dbReference>
<dbReference type="Proteomes" id="UP000053707">
    <property type="component" value="Unassembled WGS sequence"/>
</dbReference>
<evidence type="ECO:0000256" key="3">
    <source>
        <dbReference type="SAM" id="Phobius"/>
    </source>
</evidence>
<comment type="caution">
    <text evidence="4">The sequence shown here is derived from an EMBL/GenBank/DDBJ whole genome shotgun (WGS) entry which is preliminary data.</text>
</comment>
<feature type="transmembrane region" description="Helical" evidence="3">
    <location>
        <begin position="20"/>
        <end position="41"/>
    </location>
</feature>
<evidence type="ECO:0000256" key="1">
    <source>
        <dbReference type="ARBA" id="ARBA00004370"/>
    </source>
</evidence>
<gene>
    <name evidence="4" type="ORF">AU192_00825</name>
</gene>
<accession>A0A101A001</accession>
<organism evidence="4 5">
    <name type="scientific">Mycobacterium lehmannii</name>
    <dbReference type="NCBI Taxonomy" id="2048550"/>
    <lineage>
        <taxon>Bacteria</taxon>
        <taxon>Bacillati</taxon>
        <taxon>Actinomycetota</taxon>
        <taxon>Actinomycetes</taxon>
        <taxon>Mycobacteriales</taxon>
        <taxon>Mycobacteriaceae</taxon>
        <taxon>Mycobacterium</taxon>
    </lineage>
</organism>
<dbReference type="GO" id="GO:0016020">
    <property type="term" value="C:membrane"/>
    <property type="evidence" value="ECO:0007669"/>
    <property type="project" value="UniProtKB-SubCell"/>
</dbReference>
<proteinExistence type="predicted"/>
<evidence type="ECO:0000313" key="4">
    <source>
        <dbReference type="EMBL" id="KUI07290.1"/>
    </source>
</evidence>
<sequence length="196" mass="21582">MPEDEPTAVEDGSVFTKYGIASAVLGLVAVVAVALAALIWTQHHDHTDELRYRARVMQTAVDWTNVLINMNKDTVQADMIRLHEGTVGQLNADFDAAVEPYRRLVQTLQSRTSGQIDSVAVESIYHPPPGPDGAPPRRPQPEISEFASRTDTVMVVATSVSENVGGKEPRTVRWNLRLDVSDVDGNLMISRLEPIR</sequence>
<dbReference type="EMBL" id="LQIR01000068">
    <property type="protein sequence ID" value="KUI07290.1"/>
    <property type="molecule type" value="Genomic_DNA"/>
</dbReference>
<dbReference type="PANTHER" id="PTHR37042">
    <property type="entry name" value="OUTER MEMBRANE PROTEIN RV1973"/>
    <property type="match status" value="1"/>
</dbReference>
<keyword evidence="5" id="KW-1185">Reference proteome</keyword>
<evidence type="ECO:0000256" key="2">
    <source>
        <dbReference type="ARBA" id="ARBA00023136"/>
    </source>
</evidence>
<dbReference type="AlphaFoldDB" id="A0A101A001"/>
<comment type="subcellular location">
    <subcellularLocation>
        <location evidence="1">Membrane</location>
    </subcellularLocation>
</comment>
<evidence type="ECO:0000313" key="5">
    <source>
        <dbReference type="Proteomes" id="UP000053707"/>
    </source>
</evidence>
<name>A0A101A001_9MYCO</name>
<keyword evidence="3" id="KW-0812">Transmembrane</keyword>
<keyword evidence="3" id="KW-1133">Transmembrane helix</keyword>
<keyword evidence="2 3" id="KW-0472">Membrane</keyword>
<dbReference type="PANTHER" id="PTHR37042:SF4">
    <property type="entry name" value="OUTER MEMBRANE PROTEIN RV1973"/>
    <property type="match status" value="1"/>
</dbReference>
<protein>
    <recommendedName>
        <fullName evidence="6">Mammalian cell entry protein</fullName>
    </recommendedName>
</protein>